<dbReference type="EMBL" id="JXJN01006832">
    <property type="status" value="NOT_ANNOTATED_CDS"/>
    <property type="molecule type" value="Genomic_DNA"/>
</dbReference>
<dbReference type="AlphaFoldDB" id="A0A1B0B0V5"/>
<reference evidence="2" key="1">
    <citation type="submission" date="2015-01" db="EMBL/GenBank/DDBJ databases">
        <authorList>
            <person name="Aksoy S."/>
            <person name="Warren W."/>
            <person name="Wilson R.K."/>
        </authorList>
    </citation>
    <scope>NUCLEOTIDE SEQUENCE [LARGE SCALE GENOMIC DNA]</scope>
    <source>
        <strain evidence="2">IAEA</strain>
    </source>
</reference>
<organism evidence="1 2">
    <name type="scientific">Glossina palpalis gambiensis</name>
    <dbReference type="NCBI Taxonomy" id="67801"/>
    <lineage>
        <taxon>Eukaryota</taxon>
        <taxon>Metazoa</taxon>
        <taxon>Ecdysozoa</taxon>
        <taxon>Arthropoda</taxon>
        <taxon>Hexapoda</taxon>
        <taxon>Insecta</taxon>
        <taxon>Pterygota</taxon>
        <taxon>Neoptera</taxon>
        <taxon>Endopterygota</taxon>
        <taxon>Diptera</taxon>
        <taxon>Brachycera</taxon>
        <taxon>Muscomorpha</taxon>
        <taxon>Hippoboscoidea</taxon>
        <taxon>Glossinidae</taxon>
        <taxon>Glossina</taxon>
    </lineage>
</organism>
<keyword evidence="2" id="KW-1185">Reference proteome</keyword>
<sequence length="91" mass="9745">MLLFITCSVVKSKISTPPFPIAFLIQRVMRSLIHSVVNASKRGNGKRGIVIIKSTSKGSKQNILSATITLCPLISCTSTNRLAGTNTTIAK</sequence>
<dbReference type="EMBL" id="JXJN01006833">
    <property type="status" value="NOT_ANNOTATED_CDS"/>
    <property type="molecule type" value="Genomic_DNA"/>
</dbReference>
<reference evidence="1" key="2">
    <citation type="submission" date="2020-05" db="UniProtKB">
        <authorList>
            <consortium name="EnsemblMetazoa"/>
        </authorList>
    </citation>
    <scope>IDENTIFICATION</scope>
    <source>
        <strain evidence="1">IAEA</strain>
    </source>
</reference>
<accession>A0A1B0B0V5</accession>
<protein>
    <submittedName>
        <fullName evidence="1">Uncharacterized protein</fullName>
    </submittedName>
</protein>
<proteinExistence type="predicted"/>
<dbReference type="EnsemblMetazoa" id="GPPI015094-RA">
    <property type="protein sequence ID" value="GPPI015094-PA"/>
    <property type="gene ID" value="GPPI015094"/>
</dbReference>
<name>A0A1B0B0V5_9MUSC</name>
<dbReference type="Proteomes" id="UP000092460">
    <property type="component" value="Unassembled WGS sequence"/>
</dbReference>
<evidence type="ECO:0000313" key="1">
    <source>
        <dbReference type="EnsemblMetazoa" id="GPPI015094-PA"/>
    </source>
</evidence>
<evidence type="ECO:0000313" key="2">
    <source>
        <dbReference type="Proteomes" id="UP000092460"/>
    </source>
</evidence>
<dbReference type="VEuPathDB" id="VectorBase:GPPI015094"/>